<dbReference type="PANTHER" id="PTHR16138">
    <property type="entry name" value="MYCOPHENOLIC ACID ACYL-GLUCURONIDE ESTERASE, MITOCHONDRIAL"/>
    <property type="match status" value="1"/>
</dbReference>
<dbReference type="GO" id="GO:0004553">
    <property type="term" value="F:hydrolase activity, hydrolyzing O-glycosyl compounds"/>
    <property type="evidence" value="ECO:0007669"/>
    <property type="project" value="TreeGrafter"/>
</dbReference>
<dbReference type="SUPFAM" id="SSF53474">
    <property type="entry name" value="alpha/beta-Hydrolases"/>
    <property type="match status" value="1"/>
</dbReference>
<dbReference type="AlphaFoldDB" id="A0A381WJV7"/>
<dbReference type="Gene3D" id="3.40.50.1820">
    <property type="entry name" value="alpha/beta hydrolase"/>
    <property type="match status" value="1"/>
</dbReference>
<reference evidence="3" key="1">
    <citation type="submission" date="2018-05" db="EMBL/GenBank/DDBJ databases">
        <authorList>
            <person name="Lanie J.A."/>
            <person name="Ng W.-L."/>
            <person name="Kazmierczak K.M."/>
            <person name="Andrzejewski T.M."/>
            <person name="Davidsen T.M."/>
            <person name="Wayne K.J."/>
            <person name="Tettelin H."/>
            <person name="Glass J.I."/>
            <person name="Rusch D."/>
            <person name="Podicherti R."/>
            <person name="Tsui H.-C.T."/>
            <person name="Winkler M.E."/>
        </authorList>
    </citation>
    <scope>NUCLEOTIDE SEQUENCE</scope>
</reference>
<feature type="domain" description="Serine aminopeptidase S33" evidence="2">
    <location>
        <begin position="27"/>
        <end position="124"/>
    </location>
</feature>
<proteinExistence type="predicted"/>
<evidence type="ECO:0000259" key="2">
    <source>
        <dbReference type="Pfam" id="PF12146"/>
    </source>
</evidence>
<dbReference type="EMBL" id="UINC01011897">
    <property type="protein sequence ID" value="SVA52237.1"/>
    <property type="molecule type" value="Genomic_DNA"/>
</dbReference>
<name>A0A381WJV7_9ZZZZ</name>
<organism evidence="3">
    <name type="scientific">marine metagenome</name>
    <dbReference type="NCBI Taxonomy" id="408172"/>
    <lineage>
        <taxon>unclassified sequences</taxon>
        <taxon>metagenomes</taxon>
        <taxon>ecological metagenomes</taxon>
    </lineage>
</organism>
<feature type="non-terminal residue" evidence="3">
    <location>
        <position position="125"/>
    </location>
</feature>
<sequence length="125" mass="13516">MVGRQRVNNLEGDSLAYVFQSGISPCVVFLGGYRSDMTGTKAEYLADWCRREGRSMLRLDYSGHGSSEGCFEAGTISKWTRDALVVIHAVTTDPLILVGSSMGGWIMLKVALALGQRVKAVIGIS</sequence>
<gene>
    <name evidence="3" type="ORF">METZ01_LOCUS105091</name>
</gene>
<evidence type="ECO:0000313" key="3">
    <source>
        <dbReference type="EMBL" id="SVA52237.1"/>
    </source>
</evidence>
<dbReference type="PANTHER" id="PTHR16138:SF7">
    <property type="entry name" value="PALMITOYL-PROTEIN THIOESTERASE ABHD10, MITOCHONDRIAL"/>
    <property type="match status" value="1"/>
</dbReference>
<accession>A0A381WJV7</accession>
<dbReference type="Pfam" id="PF12146">
    <property type="entry name" value="Hydrolase_4"/>
    <property type="match status" value="1"/>
</dbReference>
<dbReference type="InterPro" id="IPR029058">
    <property type="entry name" value="AB_hydrolase_fold"/>
</dbReference>
<evidence type="ECO:0000256" key="1">
    <source>
        <dbReference type="ARBA" id="ARBA00022801"/>
    </source>
</evidence>
<protein>
    <recommendedName>
        <fullName evidence="2">Serine aminopeptidase S33 domain-containing protein</fullName>
    </recommendedName>
</protein>
<keyword evidence="1" id="KW-0378">Hydrolase</keyword>
<dbReference type="InterPro" id="IPR052382">
    <property type="entry name" value="ABHD10_acyl-thioesterase"/>
</dbReference>
<dbReference type="InterPro" id="IPR022742">
    <property type="entry name" value="Hydrolase_4"/>
</dbReference>